<evidence type="ECO:0000313" key="3">
    <source>
        <dbReference type="Proteomes" id="UP001189429"/>
    </source>
</evidence>
<comment type="caution">
    <text evidence="2">The sequence shown here is derived from an EMBL/GenBank/DDBJ whole genome shotgun (WGS) entry which is preliminary data.</text>
</comment>
<protein>
    <submittedName>
        <fullName evidence="2">Uncharacterized protein</fullName>
    </submittedName>
</protein>
<feature type="compositionally biased region" description="Low complexity" evidence="1">
    <location>
        <begin position="195"/>
        <end position="210"/>
    </location>
</feature>
<feature type="compositionally biased region" description="Basic residues" evidence="1">
    <location>
        <begin position="349"/>
        <end position="369"/>
    </location>
</feature>
<feature type="compositionally biased region" description="Gly residues" evidence="1">
    <location>
        <begin position="263"/>
        <end position="281"/>
    </location>
</feature>
<feature type="compositionally biased region" description="Low complexity" evidence="1">
    <location>
        <begin position="314"/>
        <end position="324"/>
    </location>
</feature>
<organism evidence="2 3">
    <name type="scientific">Prorocentrum cordatum</name>
    <dbReference type="NCBI Taxonomy" id="2364126"/>
    <lineage>
        <taxon>Eukaryota</taxon>
        <taxon>Sar</taxon>
        <taxon>Alveolata</taxon>
        <taxon>Dinophyceae</taxon>
        <taxon>Prorocentrales</taxon>
        <taxon>Prorocentraceae</taxon>
        <taxon>Prorocentrum</taxon>
    </lineage>
</organism>
<reference evidence="2" key="1">
    <citation type="submission" date="2023-10" db="EMBL/GenBank/DDBJ databases">
        <authorList>
            <person name="Chen Y."/>
            <person name="Shah S."/>
            <person name="Dougan E. K."/>
            <person name="Thang M."/>
            <person name="Chan C."/>
        </authorList>
    </citation>
    <scope>NUCLEOTIDE SEQUENCE [LARGE SCALE GENOMIC DNA]</scope>
</reference>
<gene>
    <name evidence="2" type="ORF">PCOR1329_LOCUS34824</name>
</gene>
<feature type="region of interest" description="Disordered" evidence="1">
    <location>
        <begin position="195"/>
        <end position="400"/>
    </location>
</feature>
<evidence type="ECO:0000313" key="2">
    <source>
        <dbReference type="EMBL" id="CAK0839037.1"/>
    </source>
</evidence>
<proteinExistence type="predicted"/>
<feature type="compositionally biased region" description="Gly residues" evidence="1">
    <location>
        <begin position="388"/>
        <end position="400"/>
    </location>
</feature>
<dbReference type="EMBL" id="CAUYUJ010014264">
    <property type="protein sequence ID" value="CAK0839037.1"/>
    <property type="molecule type" value="Genomic_DNA"/>
</dbReference>
<name>A0ABN9T237_9DINO</name>
<keyword evidence="3" id="KW-1185">Reference proteome</keyword>
<feature type="compositionally biased region" description="Low complexity" evidence="1">
    <location>
        <begin position="239"/>
        <end position="256"/>
    </location>
</feature>
<feature type="compositionally biased region" description="Low complexity" evidence="1">
    <location>
        <begin position="417"/>
        <end position="434"/>
    </location>
</feature>
<feature type="compositionally biased region" description="Low complexity" evidence="1">
    <location>
        <begin position="282"/>
        <end position="291"/>
    </location>
</feature>
<dbReference type="Proteomes" id="UP001189429">
    <property type="component" value="Unassembled WGS sequence"/>
</dbReference>
<feature type="compositionally biased region" description="Basic residues" evidence="1">
    <location>
        <begin position="295"/>
        <end position="306"/>
    </location>
</feature>
<accession>A0ABN9T237</accession>
<evidence type="ECO:0000256" key="1">
    <source>
        <dbReference type="SAM" id="MobiDB-lite"/>
    </source>
</evidence>
<sequence>MLVLVRSLLRGLRESQNTPVLAALLGGRLSPRALLRAEAAGELLPEAQRRRQLEAKAQAAERKAREAAAERAGSKLPFASDKIRCPACEAWGALYERIPHVGGHHHLGKTASLGGTDGARLACECRACGARWPEASMREWSELKEVPSRRGAIVPARPALEGCAVAPVGGWPMDEFPAIAAPALAGPGLPLGRRAGRAAPWRRPGPGLPRRLWEPRGPRRAGRPAARRGALAARRRRGAGAARLGGRSAPPGGVARAARRQPGRGGPRGGGRRPGPAGGAGARDLGPAPRGGWRGLRRRAGRRRCARAQELHPGQRAARAPRGACSGGLWRRRARGRAGGRDVRAVQRSGRRAGAGRRGARGGARRRALVQRAGGGGGADSGQDRRGGGGGRALAAGAGGGGRALRALGAELHRAAGRSAQGQGAARGGVADAGARGRRGLGLAHGGHRAGASSRSSEGLDQSCEPPAVRCMTSASRKGKGGTTEETRAGLGRRCAP</sequence>
<feature type="region of interest" description="Disordered" evidence="1">
    <location>
        <begin position="416"/>
        <end position="497"/>
    </location>
</feature>